<feature type="domain" description="Aminoacyl-transfer RNA synthetases class-II family profile" evidence="9">
    <location>
        <begin position="179"/>
        <end position="486"/>
    </location>
</feature>
<dbReference type="NCBIfam" id="TIGR00499">
    <property type="entry name" value="lysS_bact"/>
    <property type="match status" value="1"/>
</dbReference>
<keyword evidence="1 7" id="KW-0436">Ligase</keyword>
<protein>
    <recommendedName>
        <fullName evidence="7">Lysine--tRNA ligase</fullName>
        <ecNumber evidence="7">6.1.1.6</ecNumber>
    </recommendedName>
    <alternativeName>
        <fullName evidence="7">Lysyl-tRNA synthetase</fullName>
        <shortName evidence="7">LysRS</shortName>
    </alternativeName>
</protein>
<dbReference type="InterPro" id="IPR004364">
    <property type="entry name" value="Aa-tRNA-synt_II"/>
</dbReference>
<dbReference type="Pfam" id="PF00152">
    <property type="entry name" value="tRNA-synt_2"/>
    <property type="match status" value="1"/>
</dbReference>
<comment type="catalytic activity">
    <reaction evidence="6 7 8">
        <text>tRNA(Lys) + L-lysine + ATP = L-lysyl-tRNA(Lys) + AMP + diphosphate</text>
        <dbReference type="Rhea" id="RHEA:20792"/>
        <dbReference type="Rhea" id="RHEA-COMP:9696"/>
        <dbReference type="Rhea" id="RHEA-COMP:9697"/>
        <dbReference type="ChEBI" id="CHEBI:30616"/>
        <dbReference type="ChEBI" id="CHEBI:32551"/>
        <dbReference type="ChEBI" id="CHEBI:33019"/>
        <dbReference type="ChEBI" id="CHEBI:78442"/>
        <dbReference type="ChEBI" id="CHEBI:78529"/>
        <dbReference type="ChEBI" id="CHEBI:456215"/>
        <dbReference type="EC" id="6.1.1.6"/>
    </reaction>
</comment>
<dbReference type="InterPro" id="IPR045864">
    <property type="entry name" value="aa-tRNA-synth_II/BPL/LPL"/>
</dbReference>
<sequence length="506" mass="58086">MSDVGKTEAELIKNRVEKVEKLRKLKINPYPAKSGKEYSNSRIKEIYTELIASSQTITAVGRVMAVRGHGKLKFLDIVDQSGKLQIILKVDETKRDQKVVELIDTGDFVEVSGKVILSNSGEVSLLAKNIKILSKAMRPLPSLWHGIKDEETRYRKRYLDLLLNPELRDLFIKKAKFWQVIRDFLIERGFLEVETPVLETTTGGADANPFMTHHDALDIDVFLRISMGELWQKRLLVAGFDKTFEIGRQFRNEGISREHLQDYSQMEFYWGYANYDEAMRMVEELYKSIAKEVFGTTKFEINGFSVDISKKWQKLDYVTMIKRYLKIDVLKASDMELRNKIVKLRLEHRKSDTRGRMIDALWKSIRGTIAGPAFLVNHPVEVSPLAKRMEKNPKLTERYQIIVAGSELGNGYSELNDPIDQRERFLEQAEMREQGDSEAQMNDEDFVEALEYGMPPATGFGLSERLFAFLAGKSVRECQLFPLVKPAKPLNENTNLTKNTNSHKSG</sequence>
<name>A0A1F5E5Z0_9BACT</name>
<keyword evidence="3 7" id="KW-0547">Nucleotide-binding</keyword>
<reference evidence="10 11" key="1">
    <citation type="journal article" date="2016" name="Nat. Commun.">
        <title>Thousands of microbial genomes shed light on interconnected biogeochemical processes in an aquifer system.</title>
        <authorList>
            <person name="Anantharaman K."/>
            <person name="Brown C.T."/>
            <person name="Hug L.A."/>
            <person name="Sharon I."/>
            <person name="Castelle C.J."/>
            <person name="Probst A.J."/>
            <person name="Thomas B.C."/>
            <person name="Singh A."/>
            <person name="Wilkins M.J."/>
            <person name="Karaoz U."/>
            <person name="Brodie E.L."/>
            <person name="Williams K.H."/>
            <person name="Hubbard S.S."/>
            <person name="Banfield J.F."/>
        </authorList>
    </citation>
    <scope>NUCLEOTIDE SEQUENCE [LARGE SCALE GENOMIC DNA]</scope>
</reference>
<proteinExistence type="inferred from homology"/>
<comment type="caution">
    <text evidence="10">The sequence shown here is derived from an EMBL/GenBank/DDBJ whole genome shotgun (WGS) entry which is preliminary data.</text>
</comment>
<feature type="binding site" evidence="7">
    <location>
        <position position="407"/>
    </location>
    <ligand>
        <name>Mg(2+)</name>
        <dbReference type="ChEBI" id="CHEBI:18420"/>
        <label>1</label>
    </ligand>
</feature>
<evidence type="ECO:0000313" key="11">
    <source>
        <dbReference type="Proteomes" id="UP000178583"/>
    </source>
</evidence>
<dbReference type="PROSITE" id="PS50862">
    <property type="entry name" value="AA_TRNA_LIGASE_II"/>
    <property type="match status" value="1"/>
</dbReference>
<dbReference type="EMBL" id="MEZY01000043">
    <property type="protein sequence ID" value="OGD62795.1"/>
    <property type="molecule type" value="Genomic_DNA"/>
</dbReference>
<dbReference type="SUPFAM" id="SSF55681">
    <property type="entry name" value="Class II aaRS and biotin synthetases"/>
    <property type="match status" value="1"/>
</dbReference>
<evidence type="ECO:0000259" key="9">
    <source>
        <dbReference type="PROSITE" id="PS50862"/>
    </source>
</evidence>
<dbReference type="SUPFAM" id="SSF50249">
    <property type="entry name" value="Nucleic acid-binding proteins"/>
    <property type="match status" value="1"/>
</dbReference>
<comment type="subcellular location">
    <subcellularLocation>
        <location evidence="7">Cytoplasm</location>
    </subcellularLocation>
</comment>
<keyword evidence="7" id="KW-0963">Cytoplasm</keyword>
<dbReference type="PANTHER" id="PTHR42918:SF15">
    <property type="entry name" value="LYSINE--TRNA LIGASE, CHLOROPLASTIC_MITOCHONDRIAL"/>
    <property type="match status" value="1"/>
</dbReference>
<keyword evidence="2 7" id="KW-0479">Metal-binding</keyword>
<evidence type="ECO:0000256" key="4">
    <source>
        <dbReference type="ARBA" id="ARBA00022840"/>
    </source>
</evidence>
<dbReference type="InterPro" id="IPR004365">
    <property type="entry name" value="NA-bd_OB_tRNA"/>
</dbReference>
<dbReference type="CDD" id="cd04322">
    <property type="entry name" value="LysRS_N"/>
    <property type="match status" value="1"/>
</dbReference>
<comment type="similarity">
    <text evidence="7">Belongs to the class-II aminoacyl-tRNA synthetase family.</text>
</comment>
<gene>
    <name evidence="7" type="primary">lysS</name>
    <name evidence="10" type="ORF">A2215_02085</name>
</gene>
<comment type="caution">
    <text evidence="7">Lacks conserved residue(s) required for the propagation of feature annotation.</text>
</comment>
<evidence type="ECO:0000313" key="10">
    <source>
        <dbReference type="EMBL" id="OGD62795.1"/>
    </source>
</evidence>
<comment type="cofactor">
    <cofactor evidence="7 8">
        <name>Mg(2+)</name>
        <dbReference type="ChEBI" id="CHEBI:18420"/>
    </cofactor>
    <text evidence="7 8">Binds 3 Mg(2+) ions per subunit.</text>
</comment>
<dbReference type="Gene3D" id="3.30.930.10">
    <property type="entry name" value="Bira Bifunctional Protein, Domain 2"/>
    <property type="match status" value="1"/>
</dbReference>
<evidence type="ECO:0000256" key="2">
    <source>
        <dbReference type="ARBA" id="ARBA00022723"/>
    </source>
</evidence>
<dbReference type="InterPro" id="IPR012340">
    <property type="entry name" value="NA-bd_OB-fold"/>
</dbReference>
<dbReference type="GO" id="GO:0005524">
    <property type="term" value="F:ATP binding"/>
    <property type="evidence" value="ECO:0007669"/>
    <property type="project" value="UniProtKB-UniRule"/>
</dbReference>
<keyword evidence="7" id="KW-0648">Protein biosynthesis</keyword>
<keyword evidence="7 8" id="KW-0460">Magnesium</keyword>
<keyword evidence="5 7" id="KW-0030">Aminoacyl-tRNA synthetase</keyword>
<feature type="binding site" evidence="7">
    <location>
        <position position="407"/>
    </location>
    <ligand>
        <name>Mg(2+)</name>
        <dbReference type="ChEBI" id="CHEBI:18420"/>
        <label>2</label>
    </ligand>
</feature>
<dbReference type="STRING" id="1797472.A2215_02085"/>
<dbReference type="HAMAP" id="MF_00252">
    <property type="entry name" value="Lys_tRNA_synth_class2"/>
    <property type="match status" value="1"/>
</dbReference>
<evidence type="ECO:0000256" key="1">
    <source>
        <dbReference type="ARBA" id="ARBA00022598"/>
    </source>
</evidence>
<dbReference type="Pfam" id="PF01336">
    <property type="entry name" value="tRNA_anti-codon"/>
    <property type="match status" value="1"/>
</dbReference>
<dbReference type="PRINTS" id="PR00982">
    <property type="entry name" value="TRNASYNTHLYS"/>
</dbReference>
<organism evidence="10 11">
    <name type="scientific">Candidatus Berkelbacteria bacterium RIFOXYA2_FULL_43_10</name>
    <dbReference type="NCBI Taxonomy" id="1797472"/>
    <lineage>
        <taxon>Bacteria</taxon>
        <taxon>Candidatus Berkelbacteria</taxon>
    </lineage>
</organism>
<accession>A0A1F5E5Z0</accession>
<dbReference type="PANTHER" id="PTHR42918">
    <property type="entry name" value="LYSYL-TRNA SYNTHETASE"/>
    <property type="match status" value="1"/>
</dbReference>
<evidence type="ECO:0000256" key="6">
    <source>
        <dbReference type="ARBA" id="ARBA00048573"/>
    </source>
</evidence>
<dbReference type="Proteomes" id="UP000178583">
    <property type="component" value="Unassembled WGS sequence"/>
</dbReference>
<dbReference type="GO" id="GO:0004824">
    <property type="term" value="F:lysine-tRNA ligase activity"/>
    <property type="evidence" value="ECO:0007669"/>
    <property type="project" value="UniProtKB-UniRule"/>
</dbReference>
<dbReference type="GO" id="GO:0005829">
    <property type="term" value="C:cytosol"/>
    <property type="evidence" value="ECO:0007669"/>
    <property type="project" value="TreeGrafter"/>
</dbReference>
<comment type="subunit">
    <text evidence="7">Homodimer.</text>
</comment>
<dbReference type="AlphaFoldDB" id="A0A1F5E5Z0"/>
<evidence type="ECO:0000256" key="8">
    <source>
        <dbReference type="RuleBase" id="RU000336"/>
    </source>
</evidence>
<dbReference type="InterPro" id="IPR002313">
    <property type="entry name" value="Lys-tRNA-ligase_II"/>
</dbReference>
<dbReference type="GO" id="GO:0006430">
    <property type="term" value="P:lysyl-tRNA aminoacylation"/>
    <property type="evidence" value="ECO:0007669"/>
    <property type="project" value="UniProtKB-UniRule"/>
</dbReference>
<dbReference type="Gene3D" id="2.40.50.140">
    <property type="entry name" value="Nucleic acid-binding proteins"/>
    <property type="match status" value="1"/>
</dbReference>
<dbReference type="InterPro" id="IPR006195">
    <property type="entry name" value="aa-tRNA-synth_II"/>
</dbReference>
<evidence type="ECO:0000256" key="3">
    <source>
        <dbReference type="ARBA" id="ARBA00022741"/>
    </source>
</evidence>
<dbReference type="GO" id="GO:0000287">
    <property type="term" value="F:magnesium ion binding"/>
    <property type="evidence" value="ECO:0007669"/>
    <property type="project" value="UniProtKB-UniRule"/>
</dbReference>
<keyword evidence="4 7" id="KW-0067">ATP-binding</keyword>
<dbReference type="InterPro" id="IPR044136">
    <property type="entry name" value="Lys-tRNA-ligase_II_N"/>
</dbReference>
<dbReference type="InterPro" id="IPR018149">
    <property type="entry name" value="Lys-tRNA-synth_II_C"/>
</dbReference>
<dbReference type="EC" id="6.1.1.6" evidence="7"/>
<dbReference type="GO" id="GO:0000049">
    <property type="term" value="F:tRNA binding"/>
    <property type="evidence" value="ECO:0007669"/>
    <property type="project" value="TreeGrafter"/>
</dbReference>
<evidence type="ECO:0000256" key="5">
    <source>
        <dbReference type="ARBA" id="ARBA00023146"/>
    </source>
</evidence>
<dbReference type="NCBIfam" id="NF001756">
    <property type="entry name" value="PRK00484.1"/>
    <property type="match status" value="1"/>
</dbReference>
<evidence type="ECO:0000256" key="7">
    <source>
        <dbReference type="HAMAP-Rule" id="MF_00252"/>
    </source>
</evidence>